<protein>
    <submittedName>
        <fullName evidence="2">Uncharacterized protein</fullName>
    </submittedName>
</protein>
<name>A0A6H5IYB6_9HYME</name>
<evidence type="ECO:0000313" key="2">
    <source>
        <dbReference type="EMBL" id="CAB0042557.1"/>
    </source>
</evidence>
<organism evidence="2 3">
    <name type="scientific">Trichogramma brassicae</name>
    <dbReference type="NCBI Taxonomy" id="86971"/>
    <lineage>
        <taxon>Eukaryota</taxon>
        <taxon>Metazoa</taxon>
        <taxon>Ecdysozoa</taxon>
        <taxon>Arthropoda</taxon>
        <taxon>Hexapoda</taxon>
        <taxon>Insecta</taxon>
        <taxon>Pterygota</taxon>
        <taxon>Neoptera</taxon>
        <taxon>Endopterygota</taxon>
        <taxon>Hymenoptera</taxon>
        <taxon>Apocrita</taxon>
        <taxon>Proctotrupomorpha</taxon>
        <taxon>Chalcidoidea</taxon>
        <taxon>Trichogrammatidae</taxon>
        <taxon>Trichogramma</taxon>
    </lineage>
</organism>
<reference evidence="2 3" key="1">
    <citation type="submission" date="2020-02" db="EMBL/GenBank/DDBJ databases">
        <authorList>
            <person name="Ferguson B K."/>
        </authorList>
    </citation>
    <scope>NUCLEOTIDE SEQUENCE [LARGE SCALE GENOMIC DNA]</scope>
</reference>
<evidence type="ECO:0000313" key="3">
    <source>
        <dbReference type="Proteomes" id="UP000479190"/>
    </source>
</evidence>
<keyword evidence="3" id="KW-1185">Reference proteome</keyword>
<proteinExistence type="predicted"/>
<feature type="region of interest" description="Disordered" evidence="1">
    <location>
        <begin position="21"/>
        <end position="82"/>
    </location>
</feature>
<dbReference type="AlphaFoldDB" id="A0A6H5IYB6"/>
<sequence length="105" mass="11687">MARSTPLVFSIIFRSKIELDGSRSGVRAMDEEKASDPVLVDTETRQNNKAAAAGAERSRDRPHKSSTPLETDGSLVPTSCNSPLEKQLSIEYRYCQSSDDERKRI</sequence>
<accession>A0A6H5IYB6</accession>
<dbReference type="Proteomes" id="UP000479190">
    <property type="component" value="Unassembled WGS sequence"/>
</dbReference>
<evidence type="ECO:0000256" key="1">
    <source>
        <dbReference type="SAM" id="MobiDB-lite"/>
    </source>
</evidence>
<gene>
    <name evidence="2" type="ORF">TBRA_LOCUS14172</name>
</gene>
<dbReference type="EMBL" id="CADCXV010001205">
    <property type="protein sequence ID" value="CAB0042557.1"/>
    <property type="molecule type" value="Genomic_DNA"/>
</dbReference>